<protein>
    <submittedName>
        <fullName evidence="2">Uncharacterized protein</fullName>
    </submittedName>
</protein>
<reference evidence="2" key="1">
    <citation type="submission" date="2019-09" db="EMBL/GenBank/DDBJ databases">
        <title>Draft genome information of white flower Hibiscus syriacus.</title>
        <authorList>
            <person name="Kim Y.-M."/>
        </authorList>
    </citation>
    <scope>NUCLEOTIDE SEQUENCE [LARGE SCALE GENOMIC DNA]</scope>
    <source>
        <strain evidence="2">YM2019G1</strain>
    </source>
</reference>
<feature type="compositionally biased region" description="Basic and acidic residues" evidence="1">
    <location>
        <begin position="194"/>
        <end position="208"/>
    </location>
</feature>
<proteinExistence type="predicted"/>
<evidence type="ECO:0000256" key="1">
    <source>
        <dbReference type="SAM" id="MobiDB-lite"/>
    </source>
</evidence>
<gene>
    <name evidence="2" type="ORF">F3Y22_tig00116965pilonHSYRG00530</name>
</gene>
<organism evidence="2 3">
    <name type="scientific">Hibiscus syriacus</name>
    <name type="common">Rose of Sharon</name>
    <dbReference type="NCBI Taxonomy" id="106335"/>
    <lineage>
        <taxon>Eukaryota</taxon>
        <taxon>Viridiplantae</taxon>
        <taxon>Streptophyta</taxon>
        <taxon>Embryophyta</taxon>
        <taxon>Tracheophyta</taxon>
        <taxon>Spermatophyta</taxon>
        <taxon>Magnoliopsida</taxon>
        <taxon>eudicotyledons</taxon>
        <taxon>Gunneridae</taxon>
        <taxon>Pentapetalae</taxon>
        <taxon>rosids</taxon>
        <taxon>malvids</taxon>
        <taxon>Malvales</taxon>
        <taxon>Malvaceae</taxon>
        <taxon>Malvoideae</taxon>
        <taxon>Hibiscus</taxon>
    </lineage>
</organism>
<evidence type="ECO:0000313" key="2">
    <source>
        <dbReference type="EMBL" id="KAE8658974.1"/>
    </source>
</evidence>
<dbReference type="OrthoDB" id="1927611at2759"/>
<dbReference type="EMBL" id="VEPZ02001739">
    <property type="protein sequence ID" value="KAE8658974.1"/>
    <property type="molecule type" value="Genomic_DNA"/>
</dbReference>
<keyword evidence="3" id="KW-1185">Reference proteome</keyword>
<dbReference type="Proteomes" id="UP000436088">
    <property type="component" value="Unassembled WGS sequence"/>
</dbReference>
<dbReference type="PANTHER" id="PTHR33735:SF14">
    <property type="entry name" value="PHAGE CAPSID SCAFFOLDING PROTEIN (GPO) SERINE PEPTIDASE"/>
    <property type="match status" value="1"/>
</dbReference>
<evidence type="ECO:0000313" key="3">
    <source>
        <dbReference type="Proteomes" id="UP000436088"/>
    </source>
</evidence>
<accession>A0A6A2XXA6</accession>
<feature type="region of interest" description="Disordered" evidence="1">
    <location>
        <begin position="186"/>
        <end position="208"/>
    </location>
</feature>
<comment type="caution">
    <text evidence="2">The sequence shown here is derived from an EMBL/GenBank/DDBJ whole genome shotgun (WGS) entry which is preliminary data.</text>
</comment>
<dbReference type="AlphaFoldDB" id="A0A6A2XXA6"/>
<dbReference type="PANTHER" id="PTHR33735">
    <property type="entry name" value="EXPRESSED PROTEIN"/>
    <property type="match status" value="1"/>
</dbReference>
<sequence>MSSISASICQCKVQPAIIGFSHSLVISEHKANHHIPRNQNLQSLGTALRLQHADRDKNMVVCCSLGSGPSFPSNPGPASWKLWVLGILMSMVLPFWRSKLGSLLKWKDEVETVIDRVEALTDIVEKVAEQVEEVADDIGNHLPEGRLKDALELVEDMAQNTADGARFAGEFIDKVEEVEEKVESWMEQNSAVEDSEKTGEEAAAKGQV</sequence>
<name>A0A6A2XXA6_HIBSY</name>